<keyword evidence="2" id="KW-1133">Transmembrane helix</keyword>
<dbReference type="RefSeq" id="XP_022094124.1">
    <property type="nucleotide sequence ID" value="XM_022238432.1"/>
</dbReference>
<evidence type="ECO:0000313" key="4">
    <source>
        <dbReference type="RefSeq" id="XP_022094124.1"/>
    </source>
</evidence>
<feature type="compositionally biased region" description="Basic and acidic residues" evidence="1">
    <location>
        <begin position="11"/>
        <end position="21"/>
    </location>
</feature>
<protein>
    <submittedName>
        <fullName evidence="4">Serine/threonine-protein phosphatase 1 regulatory subunit 10-like isoform X2</fullName>
    </submittedName>
</protein>
<proteinExistence type="predicted"/>
<evidence type="ECO:0000256" key="2">
    <source>
        <dbReference type="SAM" id="Phobius"/>
    </source>
</evidence>
<gene>
    <name evidence="4" type="primary">LOC110981139</name>
</gene>
<keyword evidence="3" id="KW-1185">Reference proteome</keyword>
<accession>A0A8B7YLI4</accession>
<keyword evidence="2" id="KW-0812">Transmembrane</keyword>
<organism evidence="3 4">
    <name type="scientific">Acanthaster planci</name>
    <name type="common">Crown-of-thorns starfish</name>
    <dbReference type="NCBI Taxonomy" id="133434"/>
    <lineage>
        <taxon>Eukaryota</taxon>
        <taxon>Metazoa</taxon>
        <taxon>Echinodermata</taxon>
        <taxon>Eleutherozoa</taxon>
        <taxon>Asterozoa</taxon>
        <taxon>Asteroidea</taxon>
        <taxon>Valvatacea</taxon>
        <taxon>Valvatida</taxon>
        <taxon>Acanthasteridae</taxon>
        <taxon>Acanthaster</taxon>
    </lineage>
</organism>
<evidence type="ECO:0000256" key="1">
    <source>
        <dbReference type="SAM" id="MobiDB-lite"/>
    </source>
</evidence>
<keyword evidence="2" id="KW-0472">Membrane</keyword>
<sequence length="205" mass="22259">MVQIGTLSPESQKEQESKKPVPQDVVVVTVPTAPPAARSQSGCFTKRVTLCVAVTSILVALALGGAALGLYLHHRYYRQCIDWCGEDMGPPMPFGNDAIEIWSSSSDPILDYGDHRGDHRGDRPGDHRDGRHGGRHGGRDGDHPDGDRHGPGDHRGGDRDGDHRDGDRDGGHRDGDRDGDHRDGDHHGEGGPDAPRDPPRPVHRR</sequence>
<dbReference type="Proteomes" id="UP000694845">
    <property type="component" value="Unplaced"/>
</dbReference>
<feature type="transmembrane region" description="Helical" evidence="2">
    <location>
        <begin position="48"/>
        <end position="72"/>
    </location>
</feature>
<feature type="region of interest" description="Disordered" evidence="1">
    <location>
        <begin position="1"/>
        <end position="21"/>
    </location>
</feature>
<evidence type="ECO:0000313" key="3">
    <source>
        <dbReference type="Proteomes" id="UP000694845"/>
    </source>
</evidence>
<dbReference type="GeneID" id="110981139"/>
<feature type="compositionally biased region" description="Basic and acidic residues" evidence="1">
    <location>
        <begin position="112"/>
        <end position="205"/>
    </location>
</feature>
<feature type="compositionally biased region" description="Polar residues" evidence="1">
    <location>
        <begin position="1"/>
        <end position="10"/>
    </location>
</feature>
<name>A0A8B7YLI4_ACAPL</name>
<feature type="region of interest" description="Disordered" evidence="1">
    <location>
        <begin position="105"/>
        <end position="205"/>
    </location>
</feature>
<dbReference type="AlphaFoldDB" id="A0A8B7YLI4"/>
<reference evidence="4" key="1">
    <citation type="submission" date="2025-08" db="UniProtKB">
        <authorList>
            <consortium name="RefSeq"/>
        </authorList>
    </citation>
    <scope>IDENTIFICATION</scope>
</reference>